<dbReference type="STRING" id="656519.Halsa_1567"/>
<dbReference type="PANTHER" id="PTHR33434:SF2">
    <property type="entry name" value="FATTY ACID-BINDING PROTEIN TM_1468"/>
    <property type="match status" value="1"/>
</dbReference>
<proteinExistence type="predicted"/>
<dbReference type="Gene3D" id="3.40.50.10170">
    <property type="match status" value="1"/>
</dbReference>
<dbReference type="NCBIfam" id="TIGR00762">
    <property type="entry name" value="DegV"/>
    <property type="match status" value="1"/>
</dbReference>
<evidence type="ECO:0000256" key="1">
    <source>
        <dbReference type="ARBA" id="ARBA00023121"/>
    </source>
</evidence>
<evidence type="ECO:0000313" key="3">
    <source>
        <dbReference type="Proteomes" id="UP000007434"/>
    </source>
</evidence>
<dbReference type="RefSeq" id="WP_013406069.1">
    <property type="nucleotide sequence ID" value="NC_014654.1"/>
</dbReference>
<dbReference type="KEGG" id="has:Halsa_1567"/>
<dbReference type="SUPFAM" id="SSF82549">
    <property type="entry name" value="DAK1/DegV-like"/>
    <property type="match status" value="1"/>
</dbReference>
<keyword evidence="3" id="KW-1185">Reference proteome</keyword>
<dbReference type="HOGENOM" id="CLU_048251_0_1_9"/>
<accession>E4RLS8</accession>
<dbReference type="PROSITE" id="PS51482">
    <property type="entry name" value="DEGV"/>
    <property type="match status" value="1"/>
</dbReference>
<dbReference type="InterPro" id="IPR043168">
    <property type="entry name" value="DegV_C"/>
</dbReference>
<reference evidence="2 3" key="1">
    <citation type="submission" date="2010-11" db="EMBL/GenBank/DDBJ databases">
        <title>Complete sequence of Halanaerobium sp. sapolanicus.</title>
        <authorList>
            <consortium name="US DOE Joint Genome Institute"/>
            <person name="Lucas S."/>
            <person name="Copeland A."/>
            <person name="Lapidus A."/>
            <person name="Cheng J.-F."/>
            <person name="Bruce D."/>
            <person name="Goodwin L."/>
            <person name="Pitluck S."/>
            <person name="Davenport K."/>
            <person name="Detter J.C."/>
            <person name="Han C."/>
            <person name="Tapia R."/>
            <person name="Land M."/>
            <person name="Hauser L."/>
            <person name="Jeffries C."/>
            <person name="Kyrpides N."/>
            <person name="Ivanova N."/>
            <person name="Mikhailova N."/>
            <person name="Begemann M.B."/>
            <person name="Mormile M.R."/>
            <person name="Wall J.D."/>
            <person name="Elias D.A."/>
            <person name="Woyke T."/>
        </authorList>
    </citation>
    <scope>NUCLEOTIDE SEQUENCE [LARGE SCALE GENOMIC DNA]</scope>
    <source>
        <strain evidence="3">sapolanicus</strain>
    </source>
</reference>
<dbReference type="InterPro" id="IPR050270">
    <property type="entry name" value="DegV_domain_contain"/>
</dbReference>
<dbReference type="Gene3D" id="3.30.1180.10">
    <property type="match status" value="1"/>
</dbReference>
<dbReference type="PANTHER" id="PTHR33434">
    <property type="entry name" value="DEGV DOMAIN-CONTAINING PROTEIN DR_1986-RELATED"/>
    <property type="match status" value="1"/>
</dbReference>
<dbReference type="GO" id="GO:0008289">
    <property type="term" value="F:lipid binding"/>
    <property type="evidence" value="ECO:0007669"/>
    <property type="project" value="UniProtKB-KW"/>
</dbReference>
<dbReference type="InterPro" id="IPR003797">
    <property type="entry name" value="DegV"/>
</dbReference>
<dbReference type="AlphaFoldDB" id="E4RLS8"/>
<dbReference type="OrthoDB" id="9780216at2"/>
<dbReference type="Proteomes" id="UP000007434">
    <property type="component" value="Chromosome"/>
</dbReference>
<sequence length="291" mass="32475">MIALVTDSTCDLPKETMEKYNIEVVPLTVHFGDDTYYDKEDLKIDQFFTLMESSSKLPSTSQPSVGLFMEKYEELAEKYDKIISIHISGALSGTCESARLASVQVKGVDVEVIDSRSTSTGLGFMVILAAQMIEKGKNVAEIKNKIIEERKNLTIYFTVNELTYLEKGGRIGKAQAFLGSVLNFNPILELSAEKGEITPKEKVRGYSKTNKKLLELTMNTIGDEKTFNLAYIYGKDSDNYTEFKELIDAELTNKKDLNFDILENRIGAVLSSHTGPLVYGIVIYKGELPEA</sequence>
<dbReference type="eggNOG" id="COG1307">
    <property type="taxonomic scope" value="Bacteria"/>
</dbReference>
<protein>
    <submittedName>
        <fullName evidence="2">DegV family protein</fullName>
    </submittedName>
</protein>
<reference evidence="2 3" key="2">
    <citation type="journal article" date="2011" name="J. Bacteriol.">
        <title>Complete Genome Sequence of the Haloalkaliphilic, Hydrogen Producing Halanaerobium hydrogenoformans.</title>
        <authorList>
            <person name="Brown S.D."/>
            <person name="Begemann M.B."/>
            <person name="Mormile M.R."/>
            <person name="Wall J.D."/>
            <person name="Han C.S."/>
            <person name="Goodwin L.A."/>
            <person name="Pitluck S."/>
            <person name="Land M.L."/>
            <person name="Hauser L.J."/>
            <person name="Elias D.A."/>
        </authorList>
    </citation>
    <scope>NUCLEOTIDE SEQUENCE [LARGE SCALE GENOMIC DNA]</scope>
    <source>
        <strain evidence="3">sapolanicus</strain>
    </source>
</reference>
<dbReference type="Pfam" id="PF02645">
    <property type="entry name" value="DegV"/>
    <property type="match status" value="1"/>
</dbReference>
<evidence type="ECO:0000313" key="2">
    <source>
        <dbReference type="EMBL" id="ADQ14992.1"/>
    </source>
</evidence>
<name>E4RLS8_HALHG</name>
<keyword evidence="1" id="KW-0446">Lipid-binding</keyword>
<organism evidence="2 3">
    <name type="scientific">Halanaerobium hydrogeniformans</name>
    <name type="common">Halanaerobium sp. (strain sapolanicus)</name>
    <dbReference type="NCBI Taxonomy" id="656519"/>
    <lineage>
        <taxon>Bacteria</taxon>
        <taxon>Bacillati</taxon>
        <taxon>Bacillota</taxon>
        <taxon>Clostridia</taxon>
        <taxon>Halanaerobiales</taxon>
        <taxon>Halanaerobiaceae</taxon>
        <taxon>Halanaerobium</taxon>
    </lineage>
</organism>
<dbReference type="EMBL" id="CP002304">
    <property type="protein sequence ID" value="ADQ14992.1"/>
    <property type="molecule type" value="Genomic_DNA"/>
</dbReference>
<gene>
    <name evidence="2" type="ordered locus">Halsa_1567</name>
</gene>